<protein>
    <submittedName>
        <fullName evidence="2">Poly-gamma-glutamate system protein</fullName>
    </submittedName>
</protein>
<keyword evidence="3" id="KW-1185">Reference proteome</keyword>
<name>A0A9X2FIU7_9BACT</name>
<organism evidence="2 3">
    <name type="scientific">Aeoliella straminimaris</name>
    <dbReference type="NCBI Taxonomy" id="2954799"/>
    <lineage>
        <taxon>Bacteria</taxon>
        <taxon>Pseudomonadati</taxon>
        <taxon>Planctomycetota</taxon>
        <taxon>Planctomycetia</taxon>
        <taxon>Pirellulales</taxon>
        <taxon>Lacipirellulaceae</taxon>
        <taxon>Aeoliella</taxon>
    </lineage>
</organism>
<dbReference type="InterPro" id="IPR027602">
    <property type="entry name" value="PGA_system"/>
</dbReference>
<dbReference type="RefSeq" id="WP_252854511.1">
    <property type="nucleotide sequence ID" value="NZ_JAMXLR010000073.1"/>
</dbReference>
<keyword evidence="1" id="KW-0812">Transmembrane</keyword>
<comment type="caution">
    <text evidence="2">The sequence shown here is derived from an EMBL/GenBank/DDBJ whole genome shotgun (WGS) entry which is preliminary data.</text>
</comment>
<sequence length="385" mass="41602">MKKVIWRPKAVSRPALGLIALLSAVGMLMVEQFRVDRQQAYHQEKIEAAQMAERAFKVVYDARMGIEEIVPEFDPLETGLIGVVRSSITSVHGVLPSKQTSVNPNFAAVMVDMLKRAGVKEGDKVGVGLSGSFPALNICTLVAIESLGAEPIPISSGAASQWGANLPKLMWVDMEKLLYEQGILEHRSIAASIGGEEDRGENLSPEGRIEVQNGLVRCGFDPLPSETFKQAVDLRMKLMRDAAGPQGLKCYVNVGGGAVSAGTSVGKKMFDEGLNMRPPLRMPPELDGVMPRLSRQGIPVINIINIVDLAERFGLPVAPMADQRELVEVGQGAVFEAIDYNKPLAFGVLVVIVASLFGFIRSDIGFRLLQGGHSRKQAGHPEPMV</sequence>
<keyword evidence="1" id="KW-1133">Transmembrane helix</keyword>
<dbReference type="NCBIfam" id="TIGR04332">
    <property type="entry name" value="gamma_Glu_sys"/>
    <property type="match status" value="1"/>
</dbReference>
<evidence type="ECO:0000313" key="3">
    <source>
        <dbReference type="Proteomes" id="UP001155241"/>
    </source>
</evidence>
<accession>A0A9X2FIU7</accession>
<gene>
    <name evidence="2" type="primary">pgsW</name>
    <name evidence="2" type="ORF">NG895_21065</name>
</gene>
<evidence type="ECO:0000313" key="2">
    <source>
        <dbReference type="EMBL" id="MCO6046396.1"/>
    </source>
</evidence>
<dbReference type="AlphaFoldDB" id="A0A9X2FIU7"/>
<dbReference type="Proteomes" id="UP001155241">
    <property type="component" value="Unassembled WGS sequence"/>
</dbReference>
<keyword evidence="1" id="KW-0472">Membrane</keyword>
<proteinExistence type="predicted"/>
<reference evidence="2" key="1">
    <citation type="submission" date="2022-06" db="EMBL/GenBank/DDBJ databases">
        <title>Aeoliella straminimaris, a novel planctomycete from sediments.</title>
        <authorList>
            <person name="Vitorino I.R."/>
            <person name="Lage O.M."/>
        </authorList>
    </citation>
    <scope>NUCLEOTIDE SEQUENCE</scope>
    <source>
        <strain evidence="2">ICT_H6.2</strain>
    </source>
</reference>
<feature type="transmembrane region" description="Helical" evidence="1">
    <location>
        <begin position="343"/>
        <end position="360"/>
    </location>
</feature>
<evidence type="ECO:0000256" key="1">
    <source>
        <dbReference type="SAM" id="Phobius"/>
    </source>
</evidence>
<dbReference type="EMBL" id="JAMXLR010000073">
    <property type="protein sequence ID" value="MCO6046396.1"/>
    <property type="molecule type" value="Genomic_DNA"/>
</dbReference>